<dbReference type="PROSITE" id="PS50850">
    <property type="entry name" value="MFS"/>
    <property type="match status" value="1"/>
</dbReference>
<feature type="domain" description="Major facilitator superfamily (MFS) profile" evidence="4">
    <location>
        <begin position="23"/>
        <end position="432"/>
    </location>
</feature>
<feature type="transmembrane region" description="Helical" evidence="3">
    <location>
        <begin position="21"/>
        <end position="44"/>
    </location>
</feature>
<feature type="transmembrane region" description="Helical" evidence="3">
    <location>
        <begin position="391"/>
        <end position="411"/>
    </location>
</feature>
<dbReference type="PANTHER" id="PTHR11360">
    <property type="entry name" value="MONOCARBOXYLATE TRANSPORTER"/>
    <property type="match status" value="1"/>
</dbReference>
<dbReference type="SUPFAM" id="SSF103473">
    <property type="entry name" value="MFS general substrate transporter"/>
    <property type="match status" value="1"/>
</dbReference>
<reference evidence="5 6" key="1">
    <citation type="journal article" date="2018" name="Nat. Ecol. Evol.">
        <title>Pezizomycetes genomes reveal the molecular basis of ectomycorrhizal truffle lifestyle.</title>
        <authorList>
            <person name="Murat C."/>
            <person name="Payen T."/>
            <person name="Noel B."/>
            <person name="Kuo A."/>
            <person name="Morin E."/>
            <person name="Chen J."/>
            <person name="Kohler A."/>
            <person name="Krizsan K."/>
            <person name="Balestrini R."/>
            <person name="Da Silva C."/>
            <person name="Montanini B."/>
            <person name="Hainaut M."/>
            <person name="Levati E."/>
            <person name="Barry K.W."/>
            <person name="Belfiori B."/>
            <person name="Cichocki N."/>
            <person name="Clum A."/>
            <person name="Dockter R.B."/>
            <person name="Fauchery L."/>
            <person name="Guy J."/>
            <person name="Iotti M."/>
            <person name="Le Tacon F."/>
            <person name="Lindquist E.A."/>
            <person name="Lipzen A."/>
            <person name="Malagnac F."/>
            <person name="Mello A."/>
            <person name="Molinier V."/>
            <person name="Miyauchi S."/>
            <person name="Poulain J."/>
            <person name="Riccioni C."/>
            <person name="Rubini A."/>
            <person name="Sitrit Y."/>
            <person name="Splivallo R."/>
            <person name="Traeger S."/>
            <person name="Wang M."/>
            <person name="Zifcakova L."/>
            <person name="Wipf D."/>
            <person name="Zambonelli A."/>
            <person name="Paolocci F."/>
            <person name="Nowrousian M."/>
            <person name="Ottonello S."/>
            <person name="Baldrian P."/>
            <person name="Spatafora J.W."/>
            <person name="Henrissat B."/>
            <person name="Nagy L.G."/>
            <person name="Aury J.M."/>
            <person name="Wincker P."/>
            <person name="Grigoriev I.V."/>
            <person name="Bonfante P."/>
            <person name="Martin F.M."/>
        </authorList>
    </citation>
    <scope>NUCLEOTIDE SEQUENCE [LARGE SCALE GENOMIC DNA]</scope>
    <source>
        <strain evidence="5 6">RN42</strain>
    </source>
</reference>
<dbReference type="InterPro" id="IPR050327">
    <property type="entry name" value="Proton-linked_MCT"/>
</dbReference>
<name>A0A3N4I8F1_ASCIM</name>
<feature type="transmembrane region" description="Helical" evidence="3">
    <location>
        <begin position="359"/>
        <end position="379"/>
    </location>
</feature>
<dbReference type="STRING" id="1160509.A0A3N4I8F1"/>
<accession>A0A3N4I8F1</accession>
<evidence type="ECO:0000313" key="6">
    <source>
        <dbReference type="Proteomes" id="UP000275078"/>
    </source>
</evidence>
<keyword evidence="3" id="KW-0472">Membrane</keyword>
<dbReference type="InterPro" id="IPR020846">
    <property type="entry name" value="MFS_dom"/>
</dbReference>
<feature type="transmembrane region" description="Helical" evidence="3">
    <location>
        <begin position="227"/>
        <end position="243"/>
    </location>
</feature>
<comment type="similarity">
    <text evidence="2">Belongs to the major facilitator superfamily. Monocarboxylate porter (TC 2.A.1.13) family.</text>
</comment>
<evidence type="ECO:0000256" key="1">
    <source>
        <dbReference type="ARBA" id="ARBA00004141"/>
    </source>
</evidence>
<dbReference type="Proteomes" id="UP000275078">
    <property type="component" value="Unassembled WGS sequence"/>
</dbReference>
<dbReference type="GO" id="GO:0016020">
    <property type="term" value="C:membrane"/>
    <property type="evidence" value="ECO:0007669"/>
    <property type="project" value="UniProtKB-SubCell"/>
</dbReference>
<dbReference type="InterPro" id="IPR036259">
    <property type="entry name" value="MFS_trans_sf"/>
</dbReference>
<evidence type="ECO:0000313" key="5">
    <source>
        <dbReference type="EMBL" id="RPA81746.1"/>
    </source>
</evidence>
<feature type="transmembrane region" description="Helical" evidence="3">
    <location>
        <begin position="291"/>
        <end position="312"/>
    </location>
</feature>
<dbReference type="OrthoDB" id="5667at2759"/>
<evidence type="ECO:0000256" key="2">
    <source>
        <dbReference type="ARBA" id="ARBA00006727"/>
    </source>
</evidence>
<evidence type="ECO:0000256" key="3">
    <source>
        <dbReference type="SAM" id="Phobius"/>
    </source>
</evidence>
<feature type="transmembrane region" description="Helical" evidence="3">
    <location>
        <begin position="152"/>
        <end position="171"/>
    </location>
</feature>
<proteinExistence type="inferred from homology"/>
<feature type="transmembrane region" description="Helical" evidence="3">
    <location>
        <begin position="118"/>
        <end position="140"/>
    </location>
</feature>
<dbReference type="Pfam" id="PF07690">
    <property type="entry name" value="MFS_1"/>
    <property type="match status" value="1"/>
</dbReference>
<dbReference type="PANTHER" id="PTHR11360:SF284">
    <property type="entry name" value="EG:103B4.3 PROTEIN-RELATED"/>
    <property type="match status" value="1"/>
</dbReference>
<sequence>MSTLGAPGGPGPGFSPPDGGLQAWLTVTAGFIAQFCSFGFLNAMGIFHHVYQEDLLKENSASQISWILTFQFFLMFFLGQTMGVAVDMWGPKMVLIPSSIVAVTGLILLSFAKTYWQVFLAQGVVFGIGVAGIFMPGLVVTGQFFARRRGMAMGIVAAGSSVGGVVFPIFLHNMLEPHGFSNTLRYTAAMMAGLMAIACACISSPFPPKGWVARRGVVSLESFKKKEYLLFCIGAFFVFWGLFGPFDYLPQQTSQTPKLSSLSIYSIVILNGASLPGRIIPAILADKFGRFNIIIPIVFLCSISVMAMWIPLVYYPNLVGIILFAIVFGFVSGGFLSVMNPCIADLCDNIQELGTRIGGFLMVAAVASLTGLPIQGVIFDKLEGNDRFMGLITFSGVTMGIGAGFVSWAGVRVNGIIARRKREEFGLQRREV</sequence>
<comment type="subcellular location">
    <subcellularLocation>
        <location evidence="1">Membrane</location>
        <topology evidence="1">Multi-pass membrane protein</topology>
    </subcellularLocation>
</comment>
<dbReference type="GO" id="GO:0022857">
    <property type="term" value="F:transmembrane transporter activity"/>
    <property type="evidence" value="ECO:0007669"/>
    <property type="project" value="InterPro"/>
</dbReference>
<feature type="transmembrane region" description="Helical" evidence="3">
    <location>
        <begin position="318"/>
        <end position="338"/>
    </location>
</feature>
<dbReference type="Gene3D" id="1.20.1250.20">
    <property type="entry name" value="MFS general substrate transporter like domains"/>
    <property type="match status" value="2"/>
</dbReference>
<evidence type="ECO:0000259" key="4">
    <source>
        <dbReference type="PROSITE" id="PS50850"/>
    </source>
</evidence>
<dbReference type="AlphaFoldDB" id="A0A3N4I8F1"/>
<dbReference type="InterPro" id="IPR011701">
    <property type="entry name" value="MFS"/>
</dbReference>
<keyword evidence="3" id="KW-1133">Transmembrane helix</keyword>
<protein>
    <submittedName>
        <fullName evidence="5">MFS transporter</fullName>
    </submittedName>
</protein>
<dbReference type="EMBL" id="ML119677">
    <property type="protein sequence ID" value="RPA81746.1"/>
    <property type="molecule type" value="Genomic_DNA"/>
</dbReference>
<keyword evidence="3" id="KW-0812">Transmembrane</keyword>
<feature type="transmembrane region" description="Helical" evidence="3">
    <location>
        <begin position="263"/>
        <end position="284"/>
    </location>
</feature>
<organism evidence="5 6">
    <name type="scientific">Ascobolus immersus RN42</name>
    <dbReference type="NCBI Taxonomy" id="1160509"/>
    <lineage>
        <taxon>Eukaryota</taxon>
        <taxon>Fungi</taxon>
        <taxon>Dikarya</taxon>
        <taxon>Ascomycota</taxon>
        <taxon>Pezizomycotina</taxon>
        <taxon>Pezizomycetes</taxon>
        <taxon>Pezizales</taxon>
        <taxon>Ascobolaceae</taxon>
        <taxon>Ascobolus</taxon>
    </lineage>
</organism>
<gene>
    <name evidence="5" type="ORF">BJ508DRAFT_208962</name>
</gene>
<feature type="transmembrane region" description="Helical" evidence="3">
    <location>
        <begin position="64"/>
        <end position="86"/>
    </location>
</feature>
<feature type="transmembrane region" description="Helical" evidence="3">
    <location>
        <begin position="183"/>
        <end position="206"/>
    </location>
</feature>
<keyword evidence="6" id="KW-1185">Reference proteome</keyword>